<evidence type="ECO:0000256" key="1">
    <source>
        <dbReference type="ARBA" id="ARBA00022723"/>
    </source>
</evidence>
<dbReference type="InterPro" id="IPR036412">
    <property type="entry name" value="HAD-like_sf"/>
</dbReference>
<dbReference type="Pfam" id="PF08282">
    <property type="entry name" value="Hydrolase_3"/>
    <property type="match status" value="2"/>
</dbReference>
<comment type="caution">
    <text evidence="4">The sequence shown here is derived from an EMBL/GenBank/DDBJ whole genome shotgun (WGS) entry which is preliminary data.</text>
</comment>
<dbReference type="Gene3D" id="3.30.980.20">
    <property type="entry name" value="Putative mannosyl-3-phosphoglycerate phosphatase, domain 2"/>
    <property type="match status" value="1"/>
</dbReference>
<reference evidence="4 5" key="1">
    <citation type="submission" date="2017-11" db="EMBL/GenBank/DDBJ databases">
        <title>Genome sequence of the oocydin A producing rhizobacterium Serratia plymuthica 4Rx5.</title>
        <authorList>
            <person name="Matilla M.A."/>
            <person name="Udaondo Z."/>
            <person name="Salmond G.P.C."/>
        </authorList>
    </citation>
    <scope>NUCLEOTIDE SEQUENCE [LARGE SCALE GENOMIC DNA]</scope>
    <source>
        <strain evidence="4 5">4Rx5</strain>
    </source>
</reference>
<evidence type="ECO:0000256" key="3">
    <source>
        <dbReference type="ARBA" id="ARBA00022842"/>
    </source>
</evidence>
<protein>
    <submittedName>
        <fullName evidence="4">Mannosyl-3-phosphoglycerate phosphatase-related protein</fullName>
    </submittedName>
</protein>
<dbReference type="PANTHER" id="PTHR10000:SF8">
    <property type="entry name" value="HAD SUPERFAMILY HYDROLASE-LIKE, TYPE 3"/>
    <property type="match status" value="1"/>
</dbReference>
<keyword evidence="2" id="KW-0378">Hydrolase</keyword>
<dbReference type="NCBIfam" id="NF002976">
    <property type="entry name" value="PRK03669.1"/>
    <property type="match status" value="1"/>
</dbReference>
<sequence>MLKPSPNLLIFTDLDGSLLDHHSYRWHAAQPWLERLARTKTPLIIATSKTAAEVAPLQRQLGLSHWPFIAENGAQIVFPAQWRDRPDYPTKHLGADYPSLCATLRELRSQTGFAFQGFADVDDATVAQWTGLTRDQAHLARRRAGSEPLRWAGNNAQLAQFRTLLAQHELELTQGGRFYHVMSAAVSKGNAARWITADYQLPQGSPLTTLSLGDGPNDISLLQASDLAVLIRGQQDKPLDLPGDFAGRLYRTRLQGPQGWCEGLDHFLINGRSHHE</sequence>
<dbReference type="InterPro" id="IPR006379">
    <property type="entry name" value="HAD-SF_hydro_IIB"/>
</dbReference>
<dbReference type="GO" id="GO:0005829">
    <property type="term" value="C:cytosol"/>
    <property type="evidence" value="ECO:0007669"/>
    <property type="project" value="TreeGrafter"/>
</dbReference>
<keyword evidence="1" id="KW-0479">Metal-binding</keyword>
<dbReference type="PANTHER" id="PTHR10000">
    <property type="entry name" value="PHOSPHOSERINE PHOSPHATASE"/>
    <property type="match status" value="1"/>
</dbReference>
<dbReference type="RefSeq" id="WP_004944172.1">
    <property type="nucleotide sequence ID" value="NZ_CP185735.1"/>
</dbReference>
<gene>
    <name evidence="4" type="ORF">CT690_01190</name>
</gene>
<evidence type="ECO:0000313" key="4">
    <source>
        <dbReference type="EMBL" id="PYD39930.1"/>
    </source>
</evidence>
<dbReference type="SUPFAM" id="SSF56784">
    <property type="entry name" value="HAD-like"/>
    <property type="match status" value="1"/>
</dbReference>
<dbReference type="Gene3D" id="3.40.50.1000">
    <property type="entry name" value="HAD superfamily/HAD-like"/>
    <property type="match status" value="1"/>
</dbReference>
<keyword evidence="3" id="KW-0460">Magnesium</keyword>
<dbReference type="EMBL" id="PESE01000001">
    <property type="protein sequence ID" value="PYD39930.1"/>
    <property type="molecule type" value="Genomic_DNA"/>
</dbReference>
<evidence type="ECO:0000256" key="2">
    <source>
        <dbReference type="ARBA" id="ARBA00022801"/>
    </source>
</evidence>
<proteinExistence type="predicted"/>
<dbReference type="NCBIfam" id="TIGR01484">
    <property type="entry name" value="HAD-SF-IIB"/>
    <property type="match status" value="1"/>
</dbReference>
<dbReference type="SFLD" id="SFLDG01140">
    <property type="entry name" value="C2.B:_Phosphomannomutase_and_P"/>
    <property type="match status" value="1"/>
</dbReference>
<organism evidence="4 5">
    <name type="scientific">Serratia plymuthica</name>
    <dbReference type="NCBI Taxonomy" id="82996"/>
    <lineage>
        <taxon>Bacteria</taxon>
        <taxon>Pseudomonadati</taxon>
        <taxon>Pseudomonadota</taxon>
        <taxon>Gammaproteobacteria</taxon>
        <taxon>Enterobacterales</taxon>
        <taxon>Yersiniaceae</taxon>
        <taxon>Serratia</taxon>
    </lineage>
</organism>
<dbReference type="InterPro" id="IPR006381">
    <property type="entry name" value="HAD-SF-IIB-MPGP"/>
</dbReference>
<dbReference type="SFLD" id="SFLDG01142">
    <property type="entry name" value="C2.B.2:_Mannosyl-3-phosphoglyc"/>
    <property type="match status" value="1"/>
</dbReference>
<dbReference type="OrthoDB" id="193379at2"/>
<dbReference type="Proteomes" id="UP000248196">
    <property type="component" value="Unassembled WGS sequence"/>
</dbReference>
<dbReference type="GO" id="GO:0000287">
    <property type="term" value="F:magnesium ion binding"/>
    <property type="evidence" value="ECO:0007669"/>
    <property type="project" value="TreeGrafter"/>
</dbReference>
<dbReference type="SFLD" id="SFLDS00003">
    <property type="entry name" value="Haloacid_Dehalogenase"/>
    <property type="match status" value="1"/>
</dbReference>
<evidence type="ECO:0000313" key="5">
    <source>
        <dbReference type="Proteomes" id="UP000248196"/>
    </source>
</evidence>
<dbReference type="GO" id="GO:0050531">
    <property type="term" value="F:mannosyl-3-phosphoglycerate phosphatase activity"/>
    <property type="evidence" value="ECO:0007669"/>
    <property type="project" value="InterPro"/>
</dbReference>
<dbReference type="AlphaFoldDB" id="A0A318P1I4"/>
<accession>A0A318P1I4</accession>
<dbReference type="InterPro" id="IPR023214">
    <property type="entry name" value="HAD_sf"/>
</dbReference>
<dbReference type="GO" id="GO:0051479">
    <property type="term" value="P:mannosylglycerate biosynthetic process"/>
    <property type="evidence" value="ECO:0007669"/>
    <property type="project" value="InterPro"/>
</dbReference>
<name>A0A318P1I4_SERPL</name>
<dbReference type="NCBIfam" id="TIGR01486">
    <property type="entry name" value="HAD-SF-IIB-MPGP"/>
    <property type="match status" value="1"/>
</dbReference>